<evidence type="ECO:0000313" key="1">
    <source>
        <dbReference type="EMBL" id="MBQ0850406.1"/>
    </source>
</evidence>
<name>A0A941B7F1_9ACTN</name>
<reference evidence="1 2" key="1">
    <citation type="submission" date="2021-04" db="EMBL/GenBank/DDBJ databases">
        <authorList>
            <person name="Tang X."/>
            <person name="Zhou X."/>
            <person name="Chen X."/>
            <person name="Cernava T."/>
            <person name="Zhang C."/>
        </authorList>
    </citation>
    <scope>NUCLEOTIDE SEQUENCE [LARGE SCALE GENOMIC DNA]</scope>
    <source>
        <strain evidence="1 2">BH-SS-21</strain>
    </source>
</reference>
<dbReference type="RefSeq" id="WP_210884551.1">
    <property type="nucleotide sequence ID" value="NZ_JAGPYQ010000001.1"/>
</dbReference>
<sequence>MATRIVSVTEGKKFIRSVAIGTHHLTADEPEPTGTDAGPTPGELLLAALGSCTSMAVRAFADRHGWPLHRIDVAVRFDADGRIVKNVGLTGELDAAQREQLMAAAGRCPVHRLLTKDIAILTVPALLAEPEVPGDASEPAS</sequence>
<comment type="caution">
    <text evidence="1">The sequence shown here is derived from an EMBL/GenBank/DDBJ whole genome shotgun (WGS) entry which is preliminary data.</text>
</comment>
<evidence type="ECO:0000313" key="2">
    <source>
        <dbReference type="Proteomes" id="UP000677413"/>
    </source>
</evidence>
<proteinExistence type="predicted"/>
<protein>
    <submittedName>
        <fullName evidence="1">OsmC family protein</fullName>
    </submittedName>
</protein>
<accession>A0A941B7F1</accession>
<dbReference type="InterPro" id="IPR015946">
    <property type="entry name" value="KH_dom-like_a/b"/>
</dbReference>
<keyword evidence="2" id="KW-1185">Reference proteome</keyword>
<dbReference type="InterPro" id="IPR003718">
    <property type="entry name" value="OsmC/Ohr_fam"/>
</dbReference>
<dbReference type="AlphaFoldDB" id="A0A941B7F1"/>
<dbReference type="PANTHER" id="PTHR39624">
    <property type="entry name" value="PROTEIN INVOLVED IN RIMO-MEDIATED BETA-METHYLTHIOLATION OF RIBOSOMAL PROTEIN S12 YCAO"/>
    <property type="match status" value="1"/>
</dbReference>
<dbReference type="InterPro" id="IPR036102">
    <property type="entry name" value="OsmC/Ohrsf"/>
</dbReference>
<gene>
    <name evidence="1" type="ORF">J8N05_19660</name>
</gene>
<organism evidence="1 2">
    <name type="scientific">Streptomyces liliiviolaceus</name>
    <dbReference type="NCBI Taxonomy" id="2823109"/>
    <lineage>
        <taxon>Bacteria</taxon>
        <taxon>Bacillati</taxon>
        <taxon>Actinomycetota</taxon>
        <taxon>Actinomycetes</taxon>
        <taxon>Kitasatosporales</taxon>
        <taxon>Streptomycetaceae</taxon>
        <taxon>Streptomyces</taxon>
    </lineage>
</organism>
<dbReference type="Proteomes" id="UP000677413">
    <property type="component" value="Unassembled WGS sequence"/>
</dbReference>
<dbReference type="PANTHER" id="PTHR39624:SF2">
    <property type="entry name" value="OSMC-LIKE PROTEIN"/>
    <property type="match status" value="1"/>
</dbReference>
<dbReference type="Pfam" id="PF02566">
    <property type="entry name" value="OsmC"/>
    <property type="match status" value="1"/>
</dbReference>
<dbReference type="Gene3D" id="3.30.300.20">
    <property type="match status" value="1"/>
</dbReference>
<dbReference type="EMBL" id="JAGPYQ010000001">
    <property type="protein sequence ID" value="MBQ0850406.1"/>
    <property type="molecule type" value="Genomic_DNA"/>
</dbReference>
<dbReference type="SUPFAM" id="SSF82784">
    <property type="entry name" value="OsmC-like"/>
    <property type="match status" value="1"/>
</dbReference>